<accession>K9X3K6</accession>
<proteinExistence type="inferred from homology"/>
<dbReference type="SUPFAM" id="SSF109709">
    <property type="entry name" value="KorB DNA-binding domain-like"/>
    <property type="match status" value="1"/>
</dbReference>
<evidence type="ECO:0000313" key="5">
    <source>
        <dbReference type="Proteomes" id="UP000010475"/>
    </source>
</evidence>
<dbReference type="FunFam" id="3.90.1530.30:FF:000001">
    <property type="entry name" value="Chromosome partitioning protein ParB"/>
    <property type="match status" value="1"/>
</dbReference>
<dbReference type="RefSeq" id="WP_015210465.1">
    <property type="nucleotide sequence ID" value="NC_019757.1"/>
</dbReference>
<dbReference type="InterPro" id="IPR004437">
    <property type="entry name" value="ParB/RepB/Spo0J"/>
</dbReference>
<dbReference type="EMBL" id="CP003642">
    <property type="protein sequence ID" value="AFZ27230.1"/>
    <property type="molecule type" value="Genomic_DNA"/>
</dbReference>
<evidence type="ECO:0000259" key="3">
    <source>
        <dbReference type="SMART" id="SM00470"/>
    </source>
</evidence>
<dbReference type="InterPro" id="IPR003115">
    <property type="entry name" value="ParB_N"/>
</dbReference>
<evidence type="ECO:0000256" key="2">
    <source>
        <dbReference type="ARBA" id="ARBA00023125"/>
    </source>
</evidence>
<dbReference type="Gene3D" id="1.10.10.2830">
    <property type="match status" value="1"/>
</dbReference>
<keyword evidence="5" id="KW-1185">Reference proteome</keyword>
<dbReference type="AlphaFoldDB" id="K9X3K6"/>
<dbReference type="GO" id="GO:0005694">
    <property type="term" value="C:chromosome"/>
    <property type="evidence" value="ECO:0007669"/>
    <property type="project" value="TreeGrafter"/>
</dbReference>
<comment type="similarity">
    <text evidence="1">Belongs to the ParB family.</text>
</comment>
<dbReference type="SUPFAM" id="SSF110849">
    <property type="entry name" value="ParB/Sulfiredoxin"/>
    <property type="match status" value="1"/>
</dbReference>
<keyword evidence="2" id="KW-0238">DNA-binding</keyword>
<dbReference type="GO" id="GO:0007059">
    <property type="term" value="P:chromosome segregation"/>
    <property type="evidence" value="ECO:0007669"/>
    <property type="project" value="TreeGrafter"/>
</dbReference>
<dbReference type="Pfam" id="PF17762">
    <property type="entry name" value="HTH_ParB"/>
    <property type="match status" value="1"/>
</dbReference>
<organism evidence="4 5">
    <name type="scientific">Cylindrospermum stagnale PCC 7417</name>
    <dbReference type="NCBI Taxonomy" id="56107"/>
    <lineage>
        <taxon>Bacteria</taxon>
        <taxon>Bacillati</taxon>
        <taxon>Cyanobacteriota</taxon>
        <taxon>Cyanophyceae</taxon>
        <taxon>Nostocales</taxon>
        <taxon>Nostocaceae</taxon>
        <taxon>Cylindrospermum</taxon>
    </lineage>
</organism>
<dbReference type="KEGG" id="csg:Cylst_5194"/>
<dbReference type="PATRIC" id="fig|56107.3.peg.5702"/>
<dbReference type="SMART" id="SM00470">
    <property type="entry name" value="ParB"/>
    <property type="match status" value="1"/>
</dbReference>
<dbReference type="InterPro" id="IPR041468">
    <property type="entry name" value="HTH_ParB/Spo0J"/>
</dbReference>
<dbReference type="Gene3D" id="3.90.1530.30">
    <property type="match status" value="1"/>
</dbReference>
<dbReference type="PANTHER" id="PTHR33375">
    <property type="entry name" value="CHROMOSOME-PARTITIONING PROTEIN PARB-RELATED"/>
    <property type="match status" value="1"/>
</dbReference>
<dbReference type="InterPro" id="IPR036086">
    <property type="entry name" value="ParB/Sulfiredoxin_sf"/>
</dbReference>
<dbReference type="CDD" id="cd16393">
    <property type="entry name" value="SPO0J_N"/>
    <property type="match status" value="1"/>
</dbReference>
<dbReference type="eggNOG" id="COG1475">
    <property type="taxonomic scope" value="Bacteria"/>
</dbReference>
<name>K9X3K6_9NOST</name>
<sequence>MVKKKLGEVPQMKGVEDLLSMSMSPVETTTPSATVPIEKIRVNPRQPRRYFDPDKLAQLVESVKQHGILEPLLVRPLEGGEYELVAGERRLRAATEAQLTEVPIISKDLDDKQARQIALIENLQREDLNPIDETEGILELLATELGIDANEIAPILNQAANAKRRGLELTENVSRQLETIESLLATVGRFTAESFRTSRLPLLNLPDDVLEALRLGKLEYTKARAIAKVKQESDRKYLVNVAISQNLSLSEIKEMIQSLQPKKTPTTSKETLKAKYSDIGKQLKTTQVWENPEKVKKLEKLLTELDQLLN</sequence>
<dbReference type="OrthoDB" id="9802051at2"/>
<reference evidence="4 5" key="1">
    <citation type="submission" date="2012-06" db="EMBL/GenBank/DDBJ databases">
        <title>Finished chromosome of genome of Cylindrospermum stagnale PCC 7417.</title>
        <authorList>
            <consortium name="US DOE Joint Genome Institute"/>
            <person name="Gugger M."/>
            <person name="Coursin T."/>
            <person name="Rippka R."/>
            <person name="Tandeau De Marsac N."/>
            <person name="Huntemann M."/>
            <person name="Wei C.-L."/>
            <person name="Han J."/>
            <person name="Detter J.C."/>
            <person name="Han C."/>
            <person name="Tapia R."/>
            <person name="Chen A."/>
            <person name="Kyrpides N."/>
            <person name="Mavromatis K."/>
            <person name="Markowitz V."/>
            <person name="Szeto E."/>
            <person name="Ivanova N."/>
            <person name="Pagani I."/>
            <person name="Pati A."/>
            <person name="Goodwin L."/>
            <person name="Nordberg H.P."/>
            <person name="Cantor M.N."/>
            <person name="Hua S.X."/>
            <person name="Woyke T."/>
            <person name="Kerfeld C.A."/>
        </authorList>
    </citation>
    <scope>NUCLEOTIDE SEQUENCE [LARGE SCALE GENOMIC DNA]</scope>
    <source>
        <strain evidence="4 5">PCC 7417</strain>
    </source>
</reference>
<protein>
    <submittedName>
        <fullName evidence="4">ParB-like partition protein</fullName>
    </submittedName>
</protein>
<dbReference type="InterPro" id="IPR050336">
    <property type="entry name" value="Chromosome_partition/occlusion"/>
</dbReference>
<dbReference type="NCBIfam" id="TIGR00180">
    <property type="entry name" value="parB_part"/>
    <property type="match status" value="1"/>
</dbReference>
<dbReference type="HOGENOM" id="CLU_023853_4_1_3"/>
<dbReference type="GO" id="GO:0003677">
    <property type="term" value="F:DNA binding"/>
    <property type="evidence" value="ECO:0007669"/>
    <property type="project" value="UniProtKB-KW"/>
</dbReference>
<feature type="domain" description="ParB-like N-terminal" evidence="3">
    <location>
        <begin position="33"/>
        <end position="123"/>
    </location>
</feature>
<dbReference type="Proteomes" id="UP000010475">
    <property type="component" value="Chromosome"/>
</dbReference>
<gene>
    <name evidence="4" type="ORF">Cylst_5194</name>
</gene>
<evidence type="ECO:0000256" key="1">
    <source>
        <dbReference type="ARBA" id="ARBA00006295"/>
    </source>
</evidence>
<dbReference type="Pfam" id="PF02195">
    <property type="entry name" value="ParB_N"/>
    <property type="match status" value="1"/>
</dbReference>
<dbReference type="PANTHER" id="PTHR33375:SF7">
    <property type="entry name" value="CHROMOSOME 2-PARTITIONING PROTEIN PARB-RELATED"/>
    <property type="match status" value="1"/>
</dbReference>
<dbReference type="STRING" id="56107.Cylst_5194"/>
<evidence type="ECO:0000313" key="4">
    <source>
        <dbReference type="EMBL" id="AFZ27230.1"/>
    </source>
</evidence>